<feature type="chain" id="PRO_5004198064" evidence="1">
    <location>
        <begin position="28"/>
        <end position="139"/>
    </location>
</feature>
<gene>
    <name evidence="2" type="ORF">P3TCK_11509</name>
</gene>
<dbReference type="HOGENOM" id="CLU_1843257_0_0_6"/>
<protein>
    <submittedName>
        <fullName evidence="2">Uncharacterized protein</fullName>
    </submittedName>
</protein>
<dbReference type="EMBL" id="AAPH01000014">
    <property type="protein sequence ID" value="EAS43070.1"/>
    <property type="molecule type" value="Genomic_DNA"/>
</dbReference>
<accession>Q1Z3D6</accession>
<comment type="caution">
    <text evidence="2">The sequence shown here is derived from an EMBL/GenBank/DDBJ whole genome shotgun (WGS) entry which is preliminary data.</text>
</comment>
<feature type="signal peptide" evidence="1">
    <location>
        <begin position="1"/>
        <end position="27"/>
    </location>
</feature>
<dbReference type="Proteomes" id="UP000003789">
    <property type="component" value="Unassembled WGS sequence"/>
</dbReference>
<reference evidence="2 3" key="1">
    <citation type="submission" date="2006-03" db="EMBL/GenBank/DDBJ databases">
        <authorList>
            <person name="Bartlett D.H."/>
            <person name="Valle G."/>
            <person name="Lauro F.M."/>
            <person name="Vezzi A."/>
            <person name="Simonato F."/>
            <person name="Eloe E."/>
            <person name="Vitulo N."/>
            <person name="Stratton T.K."/>
            <person name="D'angelo M."/>
            <person name="Ferriera S."/>
            <person name="Johnson J."/>
            <person name="Kravitz S."/>
            <person name="Beeson K."/>
            <person name="Sutton G."/>
            <person name="Rogers Y."/>
            <person name="Friedman R."/>
            <person name="Frazier M."/>
            <person name="Venter J.C."/>
        </authorList>
    </citation>
    <scope>NUCLEOTIDE SEQUENCE [LARGE SCALE GENOMIC DNA]</scope>
    <source>
        <strain evidence="2 3">3TCK</strain>
    </source>
</reference>
<sequence>MLIMNNSNVKKIVVATVALVVSGLANASPIKDNDRKKYIENLPTYTCAAFNAAYEAAEASGNRKPVFMMMLKSSTKAVGEIYLNDGESAVGKAIILMEDEAQIKMMYNSVFLKCKAIPERVFHEEMKRTIKAMSNMYKG</sequence>
<dbReference type="AlphaFoldDB" id="Q1Z3D6"/>
<proteinExistence type="predicted"/>
<evidence type="ECO:0000313" key="3">
    <source>
        <dbReference type="Proteomes" id="UP000003789"/>
    </source>
</evidence>
<evidence type="ECO:0000256" key="1">
    <source>
        <dbReference type="SAM" id="SignalP"/>
    </source>
</evidence>
<name>Q1Z3D6_9GAMM</name>
<evidence type="ECO:0000313" key="2">
    <source>
        <dbReference type="EMBL" id="EAS43070.1"/>
    </source>
</evidence>
<organism evidence="2 3">
    <name type="scientific">Photobacterium profundum 3TCK</name>
    <dbReference type="NCBI Taxonomy" id="314280"/>
    <lineage>
        <taxon>Bacteria</taxon>
        <taxon>Pseudomonadati</taxon>
        <taxon>Pseudomonadota</taxon>
        <taxon>Gammaproteobacteria</taxon>
        <taxon>Vibrionales</taxon>
        <taxon>Vibrionaceae</taxon>
        <taxon>Photobacterium</taxon>
    </lineage>
</organism>
<keyword evidence="1" id="KW-0732">Signal</keyword>